<dbReference type="AlphaFoldDB" id="A0A484HGE6"/>
<name>A0A484HGE6_9BACT</name>
<organism evidence="1">
    <name type="scientific">uncultured Desulfobacteraceae bacterium</name>
    <dbReference type="NCBI Taxonomy" id="218296"/>
    <lineage>
        <taxon>Bacteria</taxon>
        <taxon>Pseudomonadati</taxon>
        <taxon>Thermodesulfobacteriota</taxon>
        <taxon>Desulfobacteria</taxon>
        <taxon>Desulfobacterales</taxon>
        <taxon>Desulfobacteraceae</taxon>
        <taxon>environmental samples</taxon>
    </lineage>
</organism>
<reference evidence="1" key="1">
    <citation type="submission" date="2019-01" db="EMBL/GenBank/DDBJ databases">
        <authorList>
            <consortium name="Genoscope - CEA"/>
            <person name="William W."/>
        </authorList>
    </citation>
    <scope>NUCLEOTIDE SEQUENCE</scope>
    <source>
        <strain evidence="1">CR-1</strain>
    </source>
</reference>
<proteinExistence type="predicted"/>
<evidence type="ECO:0000313" key="1">
    <source>
        <dbReference type="EMBL" id="VEN73444.1"/>
    </source>
</evidence>
<dbReference type="EMBL" id="CAACVI010000009">
    <property type="protein sequence ID" value="VEN73444.1"/>
    <property type="molecule type" value="Genomic_DNA"/>
</dbReference>
<protein>
    <submittedName>
        <fullName evidence="1">Uncharacterized protein</fullName>
    </submittedName>
</protein>
<gene>
    <name evidence="1" type="ORF">EPICR_170061</name>
</gene>
<sequence>MAISVLPRNIREKISAAPKERRYFLHAENGYFYDAVEIVSDLIDAGKNSKKFRSHRAALADQVRLPFAAAHDRRMAGK</sequence>
<accession>A0A484HGE6</accession>